<keyword evidence="2" id="KW-0472">Membrane</keyword>
<evidence type="ECO:0000256" key="1">
    <source>
        <dbReference type="ARBA" id="ARBA00022729"/>
    </source>
</evidence>
<keyword evidence="2" id="KW-1133">Transmembrane helix</keyword>
<dbReference type="eggNOG" id="ENOG5033G6M">
    <property type="taxonomic scope" value="Bacteria"/>
</dbReference>
<accession>K9VWF5</accession>
<reference evidence="3 4" key="1">
    <citation type="submission" date="2012-06" db="EMBL/GenBank/DDBJ databases">
        <title>Finished chromosome of genome of Crinalium epipsammum PCC 9333.</title>
        <authorList>
            <consortium name="US DOE Joint Genome Institute"/>
            <person name="Gugger M."/>
            <person name="Coursin T."/>
            <person name="Rippka R."/>
            <person name="Tandeau De Marsac N."/>
            <person name="Huntemann M."/>
            <person name="Wei C.-L."/>
            <person name="Han J."/>
            <person name="Detter J.C."/>
            <person name="Han C."/>
            <person name="Tapia R."/>
            <person name="Davenport K."/>
            <person name="Daligault H."/>
            <person name="Erkkila T."/>
            <person name="Gu W."/>
            <person name="Munk A.C.C."/>
            <person name="Teshima H."/>
            <person name="Xu Y."/>
            <person name="Chain P."/>
            <person name="Chen A."/>
            <person name="Krypides N."/>
            <person name="Mavromatis K."/>
            <person name="Markowitz V."/>
            <person name="Szeto E."/>
            <person name="Ivanova N."/>
            <person name="Mikhailova N."/>
            <person name="Ovchinnikova G."/>
            <person name="Pagani I."/>
            <person name="Pati A."/>
            <person name="Goodwin L."/>
            <person name="Peters L."/>
            <person name="Pitluck S."/>
            <person name="Woyke T."/>
            <person name="Kerfeld C."/>
        </authorList>
    </citation>
    <scope>NUCLEOTIDE SEQUENCE [LARGE SCALE GENOMIC DNA]</scope>
    <source>
        <strain evidence="3 4">PCC 9333</strain>
    </source>
</reference>
<keyword evidence="1" id="KW-0732">Signal</keyword>
<dbReference type="AlphaFoldDB" id="K9VWF5"/>
<keyword evidence="2" id="KW-0812">Transmembrane</keyword>
<dbReference type="InterPro" id="IPR037873">
    <property type="entry name" value="BamE-like"/>
</dbReference>
<protein>
    <submittedName>
        <fullName evidence="3">Uncharacterized protein</fullName>
    </submittedName>
</protein>
<dbReference type="PATRIC" id="fig|1173022.3.peg.585"/>
<evidence type="ECO:0000256" key="2">
    <source>
        <dbReference type="SAM" id="Phobius"/>
    </source>
</evidence>
<dbReference type="EMBL" id="CP003620">
    <property type="protein sequence ID" value="AFZ11490.1"/>
    <property type="molecule type" value="Genomic_DNA"/>
</dbReference>
<evidence type="ECO:0000313" key="4">
    <source>
        <dbReference type="Proteomes" id="UP000010472"/>
    </source>
</evidence>
<dbReference type="HOGENOM" id="CLU_167432_0_0_3"/>
<name>K9VWF5_9CYAN</name>
<dbReference type="KEGG" id="cep:Cri9333_0539"/>
<evidence type="ECO:0000313" key="3">
    <source>
        <dbReference type="EMBL" id="AFZ11490.1"/>
    </source>
</evidence>
<dbReference type="RefSeq" id="WP_015201625.1">
    <property type="nucleotide sequence ID" value="NC_019753.1"/>
</dbReference>
<keyword evidence="4" id="KW-1185">Reference proteome</keyword>
<sequence length="118" mass="13283">MTSRQIVNRRVRSLMNVALSLGVMLGSGFMYGFVKTAFDSKQHEQSVQPELGRFGRAEYEQLKPGMSLTEVRSILYRGIEVSRSATTATFVWENLDGSKITAMFVNDRLKSKEQSGLK</sequence>
<proteinExistence type="predicted"/>
<organism evidence="3 4">
    <name type="scientific">Crinalium epipsammum PCC 9333</name>
    <dbReference type="NCBI Taxonomy" id="1173022"/>
    <lineage>
        <taxon>Bacteria</taxon>
        <taxon>Bacillati</taxon>
        <taxon>Cyanobacteriota</taxon>
        <taxon>Cyanophyceae</taxon>
        <taxon>Gomontiellales</taxon>
        <taxon>Gomontiellaceae</taxon>
        <taxon>Crinalium</taxon>
    </lineage>
</organism>
<dbReference type="Proteomes" id="UP000010472">
    <property type="component" value="Chromosome"/>
</dbReference>
<dbReference type="Gene3D" id="3.30.1450.10">
    <property type="match status" value="1"/>
</dbReference>
<gene>
    <name evidence="3" type="ORF">Cri9333_0539</name>
</gene>
<feature type="transmembrane region" description="Helical" evidence="2">
    <location>
        <begin position="14"/>
        <end position="34"/>
    </location>
</feature>